<gene>
    <name evidence="1" type="ORF">S01H4_48966</name>
</gene>
<organism evidence="1">
    <name type="scientific">marine sediment metagenome</name>
    <dbReference type="NCBI Taxonomy" id="412755"/>
    <lineage>
        <taxon>unclassified sequences</taxon>
        <taxon>metagenomes</taxon>
        <taxon>ecological metagenomes</taxon>
    </lineage>
</organism>
<proteinExistence type="predicted"/>
<name>X1BI89_9ZZZZ</name>
<feature type="non-terminal residue" evidence="1">
    <location>
        <position position="64"/>
    </location>
</feature>
<dbReference type="EMBL" id="BART01027648">
    <property type="protein sequence ID" value="GAG95624.1"/>
    <property type="molecule type" value="Genomic_DNA"/>
</dbReference>
<dbReference type="InterPro" id="IPR027268">
    <property type="entry name" value="Peptidase_M4/M1_CTD_sf"/>
</dbReference>
<evidence type="ECO:0000313" key="1">
    <source>
        <dbReference type="EMBL" id="GAG95624.1"/>
    </source>
</evidence>
<comment type="caution">
    <text evidence="1">The sequence shown here is derived from an EMBL/GenBank/DDBJ whole genome shotgun (WGS) entry which is preliminary data.</text>
</comment>
<reference evidence="1" key="1">
    <citation type="journal article" date="2014" name="Front. Microbiol.">
        <title>High frequency of phylogenetically diverse reductive dehalogenase-homologous genes in deep subseafloor sedimentary metagenomes.</title>
        <authorList>
            <person name="Kawai M."/>
            <person name="Futagami T."/>
            <person name="Toyoda A."/>
            <person name="Takaki Y."/>
            <person name="Nishi S."/>
            <person name="Hori S."/>
            <person name="Arai W."/>
            <person name="Tsubouchi T."/>
            <person name="Morono Y."/>
            <person name="Uchiyama I."/>
            <person name="Ito T."/>
            <person name="Fujiyama A."/>
            <person name="Inagaki F."/>
            <person name="Takami H."/>
        </authorList>
    </citation>
    <scope>NUCLEOTIDE SEQUENCE</scope>
    <source>
        <strain evidence="1">Expedition CK06-06</strain>
    </source>
</reference>
<sequence length="64" mass="7195">MELSTHPCGSWKEMRDLVGGDTFFAFIFAYAQEFARQIATADDFFALLENYSQADITPLPPNMG</sequence>
<dbReference type="SUPFAM" id="SSF55486">
    <property type="entry name" value="Metalloproteases ('zincins'), catalytic domain"/>
    <property type="match status" value="1"/>
</dbReference>
<protein>
    <submittedName>
        <fullName evidence="1">Uncharacterized protein</fullName>
    </submittedName>
</protein>
<accession>X1BI89</accession>
<dbReference type="AlphaFoldDB" id="X1BI89"/>
<dbReference type="Gene3D" id="1.10.390.10">
    <property type="entry name" value="Neutral Protease Domain 2"/>
    <property type="match status" value="1"/>
</dbReference>